<feature type="chain" id="PRO_5020034236" evidence="1">
    <location>
        <begin position="19"/>
        <end position="98"/>
    </location>
</feature>
<protein>
    <submittedName>
        <fullName evidence="2">Uncharacterized protein</fullName>
    </submittedName>
</protein>
<dbReference type="AlphaFoldDB" id="A0A4E0R621"/>
<evidence type="ECO:0000313" key="2">
    <source>
        <dbReference type="EMBL" id="THD21644.1"/>
    </source>
</evidence>
<dbReference type="EMBL" id="JXXN02003367">
    <property type="protein sequence ID" value="THD21644.1"/>
    <property type="molecule type" value="Genomic_DNA"/>
</dbReference>
<sequence>MLLTISLTVLALFSSISCSPVTPGVQQEKLLQLNNCAQICRYPAMECEYTCQGNGRCEVDCQRELALCVRKCYTDLLTEIEQLSLIDPEWQLKHDAID</sequence>
<evidence type="ECO:0000256" key="1">
    <source>
        <dbReference type="SAM" id="SignalP"/>
    </source>
</evidence>
<evidence type="ECO:0000313" key="3">
    <source>
        <dbReference type="Proteomes" id="UP000230066"/>
    </source>
</evidence>
<comment type="caution">
    <text evidence="2">The sequence shown here is derived from an EMBL/GenBank/DDBJ whole genome shotgun (WGS) entry which is preliminary data.</text>
</comment>
<dbReference type="Proteomes" id="UP000230066">
    <property type="component" value="Unassembled WGS sequence"/>
</dbReference>
<organism evidence="2 3">
    <name type="scientific">Fasciola hepatica</name>
    <name type="common">Liver fluke</name>
    <dbReference type="NCBI Taxonomy" id="6192"/>
    <lineage>
        <taxon>Eukaryota</taxon>
        <taxon>Metazoa</taxon>
        <taxon>Spiralia</taxon>
        <taxon>Lophotrochozoa</taxon>
        <taxon>Platyhelminthes</taxon>
        <taxon>Trematoda</taxon>
        <taxon>Digenea</taxon>
        <taxon>Plagiorchiida</taxon>
        <taxon>Echinostomata</taxon>
        <taxon>Echinostomatoidea</taxon>
        <taxon>Fasciolidae</taxon>
        <taxon>Fasciola</taxon>
    </lineage>
</organism>
<proteinExistence type="predicted"/>
<keyword evidence="3" id="KW-1185">Reference proteome</keyword>
<feature type="signal peptide" evidence="1">
    <location>
        <begin position="1"/>
        <end position="18"/>
    </location>
</feature>
<accession>A0A4E0R621</accession>
<keyword evidence="1" id="KW-0732">Signal</keyword>
<gene>
    <name evidence="2" type="ORF">D915_007762</name>
</gene>
<reference evidence="2" key="1">
    <citation type="submission" date="2019-03" db="EMBL/GenBank/DDBJ databases">
        <title>Improved annotation for the trematode Fasciola hepatica.</title>
        <authorList>
            <person name="Choi Y.-J."/>
            <person name="Martin J."/>
            <person name="Mitreva M."/>
        </authorList>
    </citation>
    <scope>NUCLEOTIDE SEQUENCE [LARGE SCALE GENOMIC DNA]</scope>
</reference>
<name>A0A4E0R621_FASHE</name>